<evidence type="ECO:0008006" key="4">
    <source>
        <dbReference type="Google" id="ProtNLM"/>
    </source>
</evidence>
<dbReference type="AlphaFoldDB" id="A0A0B0H935"/>
<reference evidence="2 3" key="1">
    <citation type="journal article" date="2014" name="BMC Genomics">
        <title>The genome of the intracellular bacterium of the coastal bivalve, Solemya velum: a blueprint for thriving in and out of symbiosis.</title>
        <authorList>
            <person name="Dmytrenko O."/>
            <person name="Russell S.L."/>
            <person name="Loo W.T."/>
            <person name="Fontanez K.M."/>
            <person name="Liao L."/>
            <person name="Roeselers G."/>
            <person name="Sharma R."/>
            <person name="Stewart F.J."/>
            <person name="Newton I.L."/>
            <person name="Woyke T."/>
            <person name="Wu D."/>
            <person name="Lang J.M."/>
            <person name="Eisen J.A."/>
            <person name="Cavanaugh C.M."/>
        </authorList>
    </citation>
    <scope>NUCLEOTIDE SEQUENCE [LARGE SCALE GENOMIC DNA]</scope>
    <source>
        <strain evidence="2 3">WH</strain>
    </source>
</reference>
<feature type="signal peptide" evidence="1">
    <location>
        <begin position="1"/>
        <end position="22"/>
    </location>
</feature>
<proteinExistence type="predicted"/>
<dbReference type="EMBL" id="JRAA01000001">
    <property type="protein sequence ID" value="KHF25615.1"/>
    <property type="molecule type" value="Genomic_DNA"/>
</dbReference>
<keyword evidence="3" id="KW-1185">Reference proteome</keyword>
<evidence type="ECO:0000313" key="3">
    <source>
        <dbReference type="Proteomes" id="UP000030856"/>
    </source>
</evidence>
<accession>A0A0B0H935</accession>
<evidence type="ECO:0000256" key="1">
    <source>
        <dbReference type="SAM" id="SignalP"/>
    </source>
</evidence>
<comment type="caution">
    <text evidence="2">The sequence shown here is derived from an EMBL/GenBank/DDBJ whole genome shotgun (WGS) entry which is preliminary data.</text>
</comment>
<dbReference type="Proteomes" id="UP000030856">
    <property type="component" value="Unassembled WGS sequence"/>
</dbReference>
<name>A0A0B0H935_SOVGS</name>
<feature type="chain" id="PRO_5002054524" description="Lipoprotein" evidence="1">
    <location>
        <begin position="23"/>
        <end position="132"/>
    </location>
</feature>
<sequence>MKNRLRLALFTCCILSTLYLSGCDVVNSILADDVYLECSGDVLEDGRVVKPEARVVARIELFSPLVLWSGDMGGSVSISGDMTERYTITKSEEFLYFKDFIGKSTGIRGQYNAYTNEISFTGKRKEFVGKCD</sequence>
<evidence type="ECO:0000313" key="2">
    <source>
        <dbReference type="EMBL" id="KHF25615.1"/>
    </source>
</evidence>
<dbReference type="RefSeq" id="WP_043115282.1">
    <property type="nucleotide sequence ID" value="NZ_JRAA01000001.1"/>
</dbReference>
<protein>
    <recommendedName>
        <fullName evidence="4">Lipoprotein</fullName>
    </recommendedName>
</protein>
<dbReference type="GeneID" id="86991557"/>
<gene>
    <name evidence="2" type="ORF">JV46_18150</name>
</gene>
<keyword evidence="1" id="KW-0732">Signal</keyword>
<organism evidence="2 3">
    <name type="scientific">Solemya velum gill symbiont</name>
    <dbReference type="NCBI Taxonomy" id="2340"/>
    <lineage>
        <taxon>Bacteria</taxon>
        <taxon>Pseudomonadati</taxon>
        <taxon>Pseudomonadota</taxon>
        <taxon>Gammaproteobacteria</taxon>
        <taxon>sulfur-oxidizing symbionts</taxon>
    </lineage>
</organism>